<gene>
    <name evidence="2" type="ORF">PILCRDRAFT_54332</name>
</gene>
<organism evidence="2 3">
    <name type="scientific">Piloderma croceum (strain F 1598)</name>
    <dbReference type="NCBI Taxonomy" id="765440"/>
    <lineage>
        <taxon>Eukaryota</taxon>
        <taxon>Fungi</taxon>
        <taxon>Dikarya</taxon>
        <taxon>Basidiomycota</taxon>
        <taxon>Agaricomycotina</taxon>
        <taxon>Agaricomycetes</taxon>
        <taxon>Agaricomycetidae</taxon>
        <taxon>Atheliales</taxon>
        <taxon>Atheliaceae</taxon>
        <taxon>Piloderma</taxon>
    </lineage>
</organism>
<proteinExistence type="predicted"/>
<sequence length="165" mass="19355">IDSPEPEPAENQHQSKRARIEEVEDEETYPRYVKEFPTRAEELGDGKTAFEEIFEEQRAKGESPWAPFADKDEWELARWLVKNVNQRATEEFLKMPGTRNRFKPSFTSYHTSQKKINKLHTGAQWECKIIKTTGDLRDEDGELLGEENELWVRDPVECIRELMGN</sequence>
<dbReference type="InParanoid" id="A0A0C3EWR9"/>
<dbReference type="OrthoDB" id="2688393at2759"/>
<feature type="region of interest" description="Disordered" evidence="1">
    <location>
        <begin position="1"/>
        <end position="27"/>
    </location>
</feature>
<dbReference type="Pfam" id="PF18759">
    <property type="entry name" value="Plavaka"/>
    <property type="match status" value="1"/>
</dbReference>
<evidence type="ECO:0000313" key="2">
    <source>
        <dbReference type="EMBL" id="KIM76970.1"/>
    </source>
</evidence>
<reference evidence="2 3" key="1">
    <citation type="submission" date="2014-04" db="EMBL/GenBank/DDBJ databases">
        <authorList>
            <consortium name="DOE Joint Genome Institute"/>
            <person name="Kuo A."/>
            <person name="Tarkka M."/>
            <person name="Buscot F."/>
            <person name="Kohler A."/>
            <person name="Nagy L.G."/>
            <person name="Floudas D."/>
            <person name="Copeland A."/>
            <person name="Barry K.W."/>
            <person name="Cichocki N."/>
            <person name="Veneault-Fourrey C."/>
            <person name="LaButti K."/>
            <person name="Lindquist E.A."/>
            <person name="Lipzen A."/>
            <person name="Lundell T."/>
            <person name="Morin E."/>
            <person name="Murat C."/>
            <person name="Sun H."/>
            <person name="Tunlid A."/>
            <person name="Henrissat B."/>
            <person name="Grigoriev I.V."/>
            <person name="Hibbett D.S."/>
            <person name="Martin F."/>
            <person name="Nordberg H.P."/>
            <person name="Cantor M.N."/>
            <person name="Hua S.X."/>
        </authorList>
    </citation>
    <scope>NUCLEOTIDE SEQUENCE [LARGE SCALE GENOMIC DNA]</scope>
    <source>
        <strain evidence="2 3">F 1598</strain>
    </source>
</reference>
<protein>
    <submittedName>
        <fullName evidence="2">Uncharacterized protein</fullName>
    </submittedName>
</protein>
<evidence type="ECO:0000313" key="3">
    <source>
        <dbReference type="Proteomes" id="UP000054166"/>
    </source>
</evidence>
<dbReference type="AlphaFoldDB" id="A0A0C3EWR9"/>
<dbReference type="InterPro" id="IPR041078">
    <property type="entry name" value="Plavaka"/>
</dbReference>
<keyword evidence="3" id="KW-1185">Reference proteome</keyword>
<dbReference type="Proteomes" id="UP000054166">
    <property type="component" value="Unassembled WGS sequence"/>
</dbReference>
<feature type="non-terminal residue" evidence="2">
    <location>
        <position position="165"/>
    </location>
</feature>
<reference evidence="3" key="2">
    <citation type="submission" date="2015-01" db="EMBL/GenBank/DDBJ databases">
        <title>Evolutionary Origins and Diversification of the Mycorrhizal Mutualists.</title>
        <authorList>
            <consortium name="DOE Joint Genome Institute"/>
            <consortium name="Mycorrhizal Genomics Consortium"/>
            <person name="Kohler A."/>
            <person name="Kuo A."/>
            <person name="Nagy L.G."/>
            <person name="Floudas D."/>
            <person name="Copeland A."/>
            <person name="Barry K.W."/>
            <person name="Cichocki N."/>
            <person name="Veneault-Fourrey C."/>
            <person name="LaButti K."/>
            <person name="Lindquist E.A."/>
            <person name="Lipzen A."/>
            <person name="Lundell T."/>
            <person name="Morin E."/>
            <person name="Murat C."/>
            <person name="Riley R."/>
            <person name="Ohm R."/>
            <person name="Sun H."/>
            <person name="Tunlid A."/>
            <person name="Henrissat B."/>
            <person name="Grigoriev I.V."/>
            <person name="Hibbett D.S."/>
            <person name="Martin F."/>
        </authorList>
    </citation>
    <scope>NUCLEOTIDE SEQUENCE [LARGE SCALE GENOMIC DNA]</scope>
    <source>
        <strain evidence="3">F 1598</strain>
    </source>
</reference>
<dbReference type="HOGENOM" id="CLU_006344_5_2_1"/>
<evidence type="ECO:0000256" key="1">
    <source>
        <dbReference type="SAM" id="MobiDB-lite"/>
    </source>
</evidence>
<accession>A0A0C3EWR9</accession>
<feature type="non-terminal residue" evidence="2">
    <location>
        <position position="1"/>
    </location>
</feature>
<dbReference type="EMBL" id="KN833029">
    <property type="protein sequence ID" value="KIM76970.1"/>
    <property type="molecule type" value="Genomic_DNA"/>
</dbReference>
<name>A0A0C3EWR9_PILCF</name>